<comment type="subcellular location">
    <subcellularLocation>
        <location evidence="1">Cell membrane</location>
        <topology evidence="1">Multi-pass membrane protein</topology>
    </subcellularLocation>
</comment>
<dbReference type="InterPro" id="IPR020846">
    <property type="entry name" value="MFS_dom"/>
</dbReference>
<organism evidence="8 9">
    <name type="scientific">Pseudonocardia yunnanensis</name>
    <dbReference type="NCBI Taxonomy" id="58107"/>
    <lineage>
        <taxon>Bacteria</taxon>
        <taxon>Bacillati</taxon>
        <taxon>Actinomycetota</taxon>
        <taxon>Actinomycetes</taxon>
        <taxon>Pseudonocardiales</taxon>
        <taxon>Pseudonocardiaceae</taxon>
        <taxon>Pseudonocardia</taxon>
    </lineage>
</organism>
<comment type="caution">
    <text evidence="8">The sequence shown here is derived from an EMBL/GenBank/DDBJ whole genome shotgun (WGS) entry which is preliminary data.</text>
</comment>
<dbReference type="Gene3D" id="1.20.1250.20">
    <property type="entry name" value="MFS general substrate transporter like domains"/>
    <property type="match status" value="1"/>
</dbReference>
<dbReference type="PROSITE" id="PS50850">
    <property type="entry name" value="MFS"/>
    <property type="match status" value="1"/>
</dbReference>
<evidence type="ECO:0000313" key="8">
    <source>
        <dbReference type="EMBL" id="MFD1516900.1"/>
    </source>
</evidence>
<keyword evidence="9" id="KW-1185">Reference proteome</keyword>
<dbReference type="InterPro" id="IPR005828">
    <property type="entry name" value="MFS_sugar_transport-like"/>
</dbReference>
<dbReference type="CDD" id="cd17316">
    <property type="entry name" value="MFS_SV2_like"/>
    <property type="match status" value="1"/>
</dbReference>
<evidence type="ECO:0000313" key="9">
    <source>
        <dbReference type="Proteomes" id="UP001597114"/>
    </source>
</evidence>
<dbReference type="RefSeq" id="WP_344725792.1">
    <property type="nucleotide sequence ID" value="NZ_BAAAUS010000034.1"/>
</dbReference>
<evidence type="ECO:0000256" key="1">
    <source>
        <dbReference type="ARBA" id="ARBA00004651"/>
    </source>
</evidence>
<feature type="transmembrane region" description="Helical" evidence="6">
    <location>
        <begin position="347"/>
        <end position="366"/>
    </location>
</feature>
<evidence type="ECO:0000256" key="2">
    <source>
        <dbReference type="ARBA" id="ARBA00022448"/>
    </source>
</evidence>
<protein>
    <submittedName>
        <fullName evidence="8">MFS transporter</fullName>
    </submittedName>
</protein>
<dbReference type="EMBL" id="JBHUCO010000005">
    <property type="protein sequence ID" value="MFD1516900.1"/>
    <property type="molecule type" value="Genomic_DNA"/>
</dbReference>
<evidence type="ECO:0000256" key="6">
    <source>
        <dbReference type="SAM" id="Phobius"/>
    </source>
</evidence>
<evidence type="ECO:0000256" key="5">
    <source>
        <dbReference type="ARBA" id="ARBA00023136"/>
    </source>
</evidence>
<reference evidence="9" key="1">
    <citation type="journal article" date="2019" name="Int. J. Syst. Evol. Microbiol.">
        <title>The Global Catalogue of Microorganisms (GCM) 10K type strain sequencing project: providing services to taxonomists for standard genome sequencing and annotation.</title>
        <authorList>
            <consortium name="The Broad Institute Genomics Platform"/>
            <consortium name="The Broad Institute Genome Sequencing Center for Infectious Disease"/>
            <person name="Wu L."/>
            <person name="Ma J."/>
        </authorList>
    </citation>
    <scope>NUCLEOTIDE SEQUENCE [LARGE SCALE GENOMIC DNA]</scope>
    <source>
        <strain evidence="9">CCM 7043</strain>
    </source>
</reference>
<keyword evidence="3 6" id="KW-0812">Transmembrane</keyword>
<dbReference type="PANTHER" id="PTHR23511:SF34">
    <property type="entry name" value="SYNAPTIC VESICLE GLYCOPROTEIN 2"/>
    <property type="match status" value="1"/>
</dbReference>
<feature type="transmembrane region" description="Helical" evidence="6">
    <location>
        <begin position="102"/>
        <end position="120"/>
    </location>
</feature>
<feature type="transmembrane region" description="Helical" evidence="6">
    <location>
        <begin position="192"/>
        <end position="209"/>
    </location>
</feature>
<feature type="transmembrane region" description="Helical" evidence="6">
    <location>
        <begin position="411"/>
        <end position="429"/>
    </location>
</feature>
<name>A0ABW4ERS7_9PSEU</name>
<evidence type="ECO:0000259" key="7">
    <source>
        <dbReference type="PROSITE" id="PS50850"/>
    </source>
</evidence>
<dbReference type="SUPFAM" id="SSF103473">
    <property type="entry name" value="MFS general substrate transporter"/>
    <property type="match status" value="1"/>
</dbReference>
<dbReference type="Pfam" id="PF00083">
    <property type="entry name" value="Sugar_tr"/>
    <property type="match status" value="1"/>
</dbReference>
<accession>A0ABW4ERS7</accession>
<feature type="transmembrane region" description="Helical" evidence="6">
    <location>
        <begin position="35"/>
        <end position="59"/>
    </location>
</feature>
<feature type="transmembrane region" description="Helical" evidence="6">
    <location>
        <begin position="320"/>
        <end position="340"/>
    </location>
</feature>
<evidence type="ECO:0000256" key="4">
    <source>
        <dbReference type="ARBA" id="ARBA00022989"/>
    </source>
</evidence>
<keyword evidence="4 6" id="KW-1133">Transmembrane helix</keyword>
<evidence type="ECO:0000256" key="3">
    <source>
        <dbReference type="ARBA" id="ARBA00022692"/>
    </source>
</evidence>
<feature type="transmembrane region" description="Helical" evidence="6">
    <location>
        <begin position="126"/>
        <end position="147"/>
    </location>
</feature>
<proteinExistence type="predicted"/>
<feature type="transmembrane region" description="Helical" evidence="6">
    <location>
        <begin position="71"/>
        <end position="90"/>
    </location>
</feature>
<dbReference type="InterPro" id="IPR036259">
    <property type="entry name" value="MFS_trans_sf"/>
</dbReference>
<gene>
    <name evidence="8" type="ORF">ACFSJD_05345</name>
</gene>
<dbReference type="Proteomes" id="UP001597114">
    <property type="component" value="Unassembled WGS sequence"/>
</dbReference>
<feature type="transmembrane region" description="Helical" evidence="6">
    <location>
        <begin position="435"/>
        <end position="455"/>
    </location>
</feature>
<sequence length="469" mass="50520">MSETGEELPGPRPTPARRVAERIDRLPVTRTQRRATVVVGLGLFFELYELFLTGVLSSVLVGELGLTKAELALVLASTFIGMFVGALVLGPLADRLGRRGAFLFNLAVYSVFSLLGAFSMNAVWLVVARFMAGVGLGAELPLADTYLTDLLPARHRGRYIARAYTVGFIGVPVVGFVAHWVTATSFVGVAGWRWMFVIGSLGAFIVLLLRRSLPESPRWLESVGRTGEAEAIATRLEDEAYDLPPEPARAVPDRVPTAAPAPAAPAVRTGVCALFARPYNKRTSMMVVFHVFQTIGYYGFGTMVPLVLTAKGYPISESLLYTGLTYLGYPIGSALSLPLVEAVERKTLVVWSGLAMAAFGLAFGFSNTMLLIVAWGFLYTAVSNVFSNAYHIYQAEIFPTFLRSTGASGTYALSRLVTAIMPFVLVPVLNDDGVVPLFAIMCVAMVVVAVDVSVLGPRTTGLRLEAFNA</sequence>
<keyword evidence="2" id="KW-0813">Transport</keyword>
<dbReference type="PANTHER" id="PTHR23511">
    <property type="entry name" value="SYNAPTIC VESICLE GLYCOPROTEIN 2"/>
    <property type="match status" value="1"/>
</dbReference>
<feature type="transmembrane region" description="Helical" evidence="6">
    <location>
        <begin position="287"/>
        <end position="308"/>
    </location>
</feature>
<keyword evidence="5 6" id="KW-0472">Membrane</keyword>
<feature type="transmembrane region" description="Helical" evidence="6">
    <location>
        <begin position="159"/>
        <end position="180"/>
    </location>
</feature>
<feature type="domain" description="Major facilitator superfamily (MFS) profile" evidence="7">
    <location>
        <begin position="35"/>
        <end position="460"/>
    </location>
</feature>
<feature type="transmembrane region" description="Helical" evidence="6">
    <location>
        <begin position="372"/>
        <end position="390"/>
    </location>
</feature>